<keyword evidence="7" id="KW-1185">Reference proteome</keyword>
<dbReference type="OrthoDB" id="5994at2759"/>
<evidence type="ECO:0000256" key="2">
    <source>
        <dbReference type="ARBA" id="ARBA00022980"/>
    </source>
</evidence>
<dbReference type="GO" id="GO:0003735">
    <property type="term" value="F:structural constituent of ribosome"/>
    <property type="evidence" value="ECO:0007669"/>
    <property type="project" value="InterPro"/>
</dbReference>
<protein>
    <recommendedName>
        <fullName evidence="4">Large ribosomal subunit protein bL21m</fullName>
    </recommendedName>
</protein>
<dbReference type="VEuPathDB" id="AmoebaDB:NF0059680"/>
<dbReference type="RefSeq" id="XP_044569343.1">
    <property type="nucleotide sequence ID" value="XM_044708798.1"/>
</dbReference>
<dbReference type="EMBL" id="VFQX01000002">
    <property type="protein sequence ID" value="KAF0984630.1"/>
    <property type="molecule type" value="Genomic_DNA"/>
</dbReference>
<feature type="compositionally biased region" description="Low complexity" evidence="5">
    <location>
        <begin position="13"/>
        <end position="24"/>
    </location>
</feature>
<feature type="compositionally biased region" description="Polar residues" evidence="5">
    <location>
        <begin position="1"/>
        <end position="12"/>
    </location>
</feature>
<dbReference type="GO" id="GO:0005762">
    <property type="term" value="C:mitochondrial large ribosomal subunit"/>
    <property type="evidence" value="ECO:0007669"/>
    <property type="project" value="TreeGrafter"/>
</dbReference>
<dbReference type="VEuPathDB" id="AmoebaDB:FDP41_000529"/>
<keyword evidence="3" id="KW-0687">Ribonucleoprotein</keyword>
<keyword evidence="2" id="KW-0689">Ribosomal protein</keyword>
<sequence length="261" mass="29193">MNSLLRSASKVLSTPSSSASHVSSPSMLFRFNSSSNNLMKRIMFPSNIHHQQIAFYHQNVFSFNTSKQEVKIGGEELNEKISENIEINTNQEEQQEPVVEEEATTSTGAIRLSNIVGGETPAKYQVYVPPAHTNLPMNEVRELHFAVVQVGGHQYKVTNGDRITVNRIPIEVGTQIKLNKILLVGGKDFSAVGRPIVSNATVLATVEQHTRSAYVIAFKKRRRKNSKRFKGFQQQISTLRIDSVKFEGQANESELKVVCHE</sequence>
<dbReference type="GO" id="GO:0006412">
    <property type="term" value="P:translation"/>
    <property type="evidence" value="ECO:0007669"/>
    <property type="project" value="InterPro"/>
</dbReference>
<evidence type="ECO:0000313" key="6">
    <source>
        <dbReference type="EMBL" id="KAF0984630.1"/>
    </source>
</evidence>
<dbReference type="GO" id="GO:0003723">
    <property type="term" value="F:RNA binding"/>
    <property type="evidence" value="ECO:0007669"/>
    <property type="project" value="InterPro"/>
</dbReference>
<gene>
    <name evidence="6" type="ORF">FDP41_000529</name>
</gene>
<dbReference type="InterPro" id="IPR028909">
    <property type="entry name" value="bL21-like"/>
</dbReference>
<evidence type="ECO:0000256" key="5">
    <source>
        <dbReference type="SAM" id="MobiDB-lite"/>
    </source>
</evidence>
<dbReference type="SUPFAM" id="SSF141091">
    <property type="entry name" value="L21p-like"/>
    <property type="match status" value="1"/>
</dbReference>
<dbReference type="Proteomes" id="UP000444721">
    <property type="component" value="Unassembled WGS sequence"/>
</dbReference>
<feature type="region of interest" description="Disordered" evidence="5">
    <location>
        <begin position="1"/>
        <end position="24"/>
    </location>
</feature>
<name>A0A6A5CGE9_NAEFO</name>
<comment type="caution">
    <text evidence="6">The sequence shown here is derived from an EMBL/GenBank/DDBJ whole genome shotgun (WGS) entry which is preliminary data.</text>
</comment>
<dbReference type="InterPro" id="IPR036164">
    <property type="entry name" value="bL21-like_sf"/>
</dbReference>
<reference evidence="6 7" key="1">
    <citation type="journal article" date="2019" name="Sci. Rep.">
        <title>Nanopore sequencing improves the draft genome of the human pathogenic amoeba Naegleria fowleri.</title>
        <authorList>
            <person name="Liechti N."/>
            <person name="Schurch N."/>
            <person name="Bruggmann R."/>
            <person name="Wittwer M."/>
        </authorList>
    </citation>
    <scope>NUCLEOTIDE SEQUENCE [LARGE SCALE GENOMIC DNA]</scope>
    <source>
        <strain evidence="6 7">ATCC 30894</strain>
    </source>
</reference>
<dbReference type="InterPro" id="IPR001787">
    <property type="entry name" value="Ribosomal_bL21"/>
</dbReference>
<dbReference type="GeneID" id="68107747"/>
<organism evidence="6 7">
    <name type="scientific">Naegleria fowleri</name>
    <name type="common">Brain eating amoeba</name>
    <dbReference type="NCBI Taxonomy" id="5763"/>
    <lineage>
        <taxon>Eukaryota</taxon>
        <taxon>Discoba</taxon>
        <taxon>Heterolobosea</taxon>
        <taxon>Tetramitia</taxon>
        <taxon>Eutetramitia</taxon>
        <taxon>Vahlkampfiidae</taxon>
        <taxon>Naegleria</taxon>
    </lineage>
</organism>
<proteinExistence type="inferred from homology"/>
<dbReference type="Pfam" id="PF00829">
    <property type="entry name" value="Ribosomal_L21p"/>
    <property type="match status" value="1"/>
</dbReference>
<evidence type="ECO:0000256" key="4">
    <source>
        <dbReference type="ARBA" id="ARBA00044129"/>
    </source>
</evidence>
<evidence type="ECO:0000256" key="3">
    <source>
        <dbReference type="ARBA" id="ARBA00023274"/>
    </source>
</evidence>
<comment type="similarity">
    <text evidence="1">Belongs to the bacterial ribosomal protein bL21 family.</text>
</comment>
<dbReference type="NCBIfam" id="TIGR00061">
    <property type="entry name" value="L21"/>
    <property type="match status" value="1"/>
</dbReference>
<dbReference type="AlphaFoldDB" id="A0A6A5CGE9"/>
<evidence type="ECO:0000256" key="1">
    <source>
        <dbReference type="ARBA" id="ARBA00008563"/>
    </source>
</evidence>
<accession>A0A6A5CGE9</accession>
<dbReference type="HAMAP" id="MF_01363">
    <property type="entry name" value="Ribosomal_bL21"/>
    <property type="match status" value="1"/>
</dbReference>
<dbReference type="PANTHER" id="PTHR21349:SF0">
    <property type="entry name" value="LARGE RIBOSOMAL SUBUNIT PROTEIN BL21M"/>
    <property type="match status" value="1"/>
</dbReference>
<evidence type="ECO:0000313" key="7">
    <source>
        <dbReference type="Proteomes" id="UP000444721"/>
    </source>
</evidence>
<dbReference type="PANTHER" id="PTHR21349">
    <property type="entry name" value="50S RIBOSOMAL PROTEIN L21"/>
    <property type="match status" value="1"/>
</dbReference>
<dbReference type="VEuPathDB" id="AmoebaDB:NfTy_001840"/>